<keyword evidence="7" id="KW-1185">Reference proteome</keyword>
<keyword evidence="2" id="KW-0560">Oxidoreductase</keyword>
<evidence type="ECO:0000313" key="7">
    <source>
        <dbReference type="Proteomes" id="UP000275069"/>
    </source>
</evidence>
<evidence type="ECO:0000259" key="4">
    <source>
        <dbReference type="Pfam" id="PF01408"/>
    </source>
</evidence>
<sequence>MSLPAPRFPDPSDAPTLRWGILAPGGIARSFAGALRDHTRQQLVAVASRSQARAQAFADEFDVPRAYDDYGRLVADPEIEAVYVSSTHNAHLDLALLAIAAGKHVLVEKPAGFSAAEAQRMLDAARERGVFLMEAMWTRYLPHTDVARQLLESGAVGEVRLVTADFGVNVPFDPDSRMYDPAKAGGSLLDLGVYPISFAQFALPALNQDPRLHVAGSLSPTGSDAQVSLILEADASSHALVHIGVEARTPWTATISGTKGRIEIESAFWSPSALTFFPNEGEPEHYPRHRSITGSGGMAFEAAAFARYITDGLDDSPLHPFSEAIATLRIIDEARRRLGYTVGLED</sequence>
<evidence type="ECO:0000256" key="3">
    <source>
        <dbReference type="ARBA" id="ARBA00023027"/>
    </source>
</evidence>
<evidence type="ECO:0000256" key="2">
    <source>
        <dbReference type="ARBA" id="ARBA00023002"/>
    </source>
</evidence>
<dbReference type="AlphaFoldDB" id="A0A387BJK1"/>
<accession>A0A387BJK1</accession>
<dbReference type="InterPro" id="IPR000683">
    <property type="entry name" value="Gfo/Idh/MocA-like_OxRdtase_N"/>
</dbReference>
<dbReference type="PANTHER" id="PTHR22604:SF105">
    <property type="entry name" value="TRANS-1,2-DIHYDROBENZENE-1,2-DIOL DEHYDROGENASE"/>
    <property type="match status" value="1"/>
</dbReference>
<dbReference type="OrthoDB" id="9815825at2"/>
<comment type="similarity">
    <text evidence="1">Belongs to the Gfo/Idh/MocA family.</text>
</comment>
<evidence type="ECO:0000259" key="5">
    <source>
        <dbReference type="Pfam" id="PF22725"/>
    </source>
</evidence>
<dbReference type="SUPFAM" id="SSF55347">
    <property type="entry name" value="Glyceraldehyde-3-phosphate dehydrogenase-like, C-terminal domain"/>
    <property type="match status" value="1"/>
</dbReference>
<dbReference type="Proteomes" id="UP000275069">
    <property type="component" value="Chromosome"/>
</dbReference>
<dbReference type="KEGG" id="gry:D7I44_11050"/>
<dbReference type="InterPro" id="IPR036291">
    <property type="entry name" value="NAD(P)-bd_dom_sf"/>
</dbReference>
<feature type="domain" description="GFO/IDH/MocA-like oxidoreductase" evidence="5">
    <location>
        <begin position="147"/>
        <end position="263"/>
    </location>
</feature>
<dbReference type="GO" id="GO:0016491">
    <property type="term" value="F:oxidoreductase activity"/>
    <property type="evidence" value="ECO:0007669"/>
    <property type="project" value="UniProtKB-KW"/>
</dbReference>
<keyword evidence="3" id="KW-0520">NAD</keyword>
<dbReference type="Gene3D" id="3.40.50.720">
    <property type="entry name" value="NAD(P)-binding Rossmann-like Domain"/>
    <property type="match status" value="1"/>
</dbReference>
<dbReference type="RefSeq" id="WP_120789543.1">
    <property type="nucleotide sequence ID" value="NZ_CP032624.1"/>
</dbReference>
<protein>
    <submittedName>
        <fullName evidence="6">Gfo/Idh/MocA family oxidoreductase</fullName>
    </submittedName>
</protein>
<dbReference type="SUPFAM" id="SSF51735">
    <property type="entry name" value="NAD(P)-binding Rossmann-fold domains"/>
    <property type="match status" value="1"/>
</dbReference>
<dbReference type="InterPro" id="IPR055170">
    <property type="entry name" value="GFO_IDH_MocA-like_dom"/>
</dbReference>
<proteinExistence type="inferred from homology"/>
<dbReference type="GO" id="GO:0000166">
    <property type="term" value="F:nucleotide binding"/>
    <property type="evidence" value="ECO:0007669"/>
    <property type="project" value="InterPro"/>
</dbReference>
<gene>
    <name evidence="6" type="ORF">D7I44_11050</name>
</gene>
<organism evidence="6 7">
    <name type="scientific">Gryllotalpicola protaetiae</name>
    <dbReference type="NCBI Taxonomy" id="2419771"/>
    <lineage>
        <taxon>Bacteria</taxon>
        <taxon>Bacillati</taxon>
        <taxon>Actinomycetota</taxon>
        <taxon>Actinomycetes</taxon>
        <taxon>Micrococcales</taxon>
        <taxon>Microbacteriaceae</taxon>
        <taxon>Gryllotalpicola</taxon>
    </lineage>
</organism>
<name>A0A387BJK1_9MICO</name>
<evidence type="ECO:0000313" key="6">
    <source>
        <dbReference type="EMBL" id="AYG04013.1"/>
    </source>
</evidence>
<dbReference type="InterPro" id="IPR050984">
    <property type="entry name" value="Gfo/Idh/MocA_domain"/>
</dbReference>
<dbReference type="PANTHER" id="PTHR22604">
    <property type="entry name" value="OXIDOREDUCTASES"/>
    <property type="match status" value="1"/>
</dbReference>
<dbReference type="EMBL" id="CP032624">
    <property type="protein sequence ID" value="AYG04013.1"/>
    <property type="molecule type" value="Genomic_DNA"/>
</dbReference>
<evidence type="ECO:0000256" key="1">
    <source>
        <dbReference type="ARBA" id="ARBA00010928"/>
    </source>
</evidence>
<dbReference type="Gene3D" id="3.30.360.10">
    <property type="entry name" value="Dihydrodipicolinate Reductase, domain 2"/>
    <property type="match status" value="1"/>
</dbReference>
<dbReference type="Pfam" id="PF22725">
    <property type="entry name" value="GFO_IDH_MocA_C3"/>
    <property type="match status" value="1"/>
</dbReference>
<feature type="domain" description="Gfo/Idh/MocA-like oxidoreductase N-terminal" evidence="4">
    <location>
        <begin position="18"/>
        <end position="134"/>
    </location>
</feature>
<dbReference type="Pfam" id="PF01408">
    <property type="entry name" value="GFO_IDH_MocA"/>
    <property type="match status" value="1"/>
</dbReference>
<reference evidence="6 7" key="1">
    <citation type="submission" date="2018-09" db="EMBL/GenBank/DDBJ databases">
        <title>Genome sequencing of strain 2DFW10M-5.</title>
        <authorList>
            <person name="Heo J."/>
            <person name="Kim S.-J."/>
            <person name="Kwon S.-W."/>
        </authorList>
    </citation>
    <scope>NUCLEOTIDE SEQUENCE [LARGE SCALE GENOMIC DNA]</scope>
    <source>
        <strain evidence="6 7">2DFW10M-5</strain>
    </source>
</reference>